<protein>
    <recommendedName>
        <fullName evidence="2">3-dehydroshikimate dehydratase</fullName>
        <shortName evidence="2">DSD</shortName>
        <ecNumber evidence="2">4.2.1.118</ecNumber>
    </recommendedName>
</protein>
<keyword evidence="5" id="KW-1185">Reference proteome</keyword>
<evidence type="ECO:0000256" key="1">
    <source>
        <dbReference type="ARBA" id="ARBA00022723"/>
    </source>
</evidence>
<dbReference type="Gene3D" id="3.20.20.150">
    <property type="entry name" value="Divalent-metal-dependent TIM barrel enzymes"/>
    <property type="match status" value="1"/>
</dbReference>
<dbReference type="EMBL" id="LNUW01000035">
    <property type="protein sequence ID" value="KXG85105.1"/>
    <property type="molecule type" value="Genomic_DNA"/>
</dbReference>
<comment type="pathway">
    <text evidence="2">Aromatic compound metabolism; 3,4-dihydroxybenzoate biosynthesis.</text>
</comment>
<feature type="binding site" evidence="2">
    <location>
        <position position="191"/>
    </location>
    <ligand>
        <name>a divalent metal cation</name>
        <dbReference type="ChEBI" id="CHEBI:60240"/>
        <note>catalytic</note>
    </ligand>
</feature>
<feature type="binding site" evidence="2">
    <location>
        <position position="520"/>
    </location>
    <ligand>
        <name>Mg(2+)</name>
        <dbReference type="ChEBI" id="CHEBI:18420"/>
    </ligand>
</feature>
<dbReference type="PANTHER" id="PTHR12110:SF21">
    <property type="entry name" value="XYLOSE ISOMERASE-LIKE TIM BARREL DOMAIN-CONTAINING PROTEIN"/>
    <property type="match status" value="1"/>
</dbReference>
<sequence>MRTSIATVSISGEFPEKLSAIAKAGFAGVEIFENDFLTYDASPREVREMVRDHGLEITLFQPFRDFEGMPDHHRQRAFERAERKFDIMGELGTELMLICSNVSQISLGGVDRAANDFNELGERAAKHGLRVGYEALAWGRHISDHRDAWEVVRRADHKNVGIILDSFHTLSRKIDPNSIRSIPGDKIFIVQLADAPLFDMDLLYWSRHFRNMPGEGDLPVVEFMRAVAATGYSGPLSLEIFNDQFRGGSARLLAEDGHRSLINLMDQVKRQEPDIRIGVPEMPNPVETTGVEFVEFTTGQTEKADLEKLLSTLGFNKSARHCNREVELYTQGNIRIVINTDSTGDSFAGASYSVHGTNAYAFGLKVEDANAAMERAAALGAPTFFEPRKSGEASIPAIQGVGNGVIYFLDDSPALSSIWKQEFVPIASNEKANAGLTRIDHLAQTTRYDEMLTWLLFYTSIFSMRRTPMVDVVEPGGLVRSQAIESRPRPDFRLTMNGADNRKTFAGKFLAEGFGTSIQHIAFSTDDIFATATELKTCGFQALPISRNYYDDLEARFGLEPELSDALRASSILYDRDDNGEYFQIYSQTFGEGFFFEIVERRGQYVGYGAMNAPFRIGAQRRLARPEGMPRD</sequence>
<dbReference type="InterPro" id="IPR041736">
    <property type="entry name" value="4OHPhenylPyrv_dOase_N"/>
</dbReference>
<dbReference type="PROSITE" id="PS51819">
    <property type="entry name" value="VOC"/>
    <property type="match status" value="2"/>
</dbReference>
<evidence type="ECO:0000256" key="2">
    <source>
        <dbReference type="HAMAP-Rule" id="MF_02238"/>
    </source>
</evidence>
<dbReference type="GO" id="GO:0046279">
    <property type="term" value="P:3,4-dihydroxybenzoate biosynthetic process"/>
    <property type="evidence" value="ECO:0007669"/>
    <property type="project" value="UniProtKB-UniRule"/>
</dbReference>
<dbReference type="AlphaFoldDB" id="A0A135P115"/>
<dbReference type="GO" id="GO:0046565">
    <property type="term" value="F:3-dehydroshikimate dehydratase activity"/>
    <property type="evidence" value="ECO:0007669"/>
    <property type="project" value="UniProtKB-UniRule"/>
</dbReference>
<dbReference type="SUPFAM" id="SSF51658">
    <property type="entry name" value="Xylose isomerase-like"/>
    <property type="match status" value="1"/>
</dbReference>
<dbReference type="InterPro" id="IPR037523">
    <property type="entry name" value="VOC_core"/>
</dbReference>
<feature type="domain" description="VOC" evidence="3">
    <location>
        <begin position="438"/>
        <end position="588"/>
    </location>
</feature>
<gene>
    <name evidence="4" type="ORF">ATO67_09910</name>
</gene>
<feature type="binding site" evidence="2">
    <location>
        <position position="239"/>
    </location>
    <ligand>
        <name>a divalent metal cation</name>
        <dbReference type="ChEBI" id="CHEBI:60240"/>
        <note>catalytic</note>
    </ligand>
</feature>
<dbReference type="CDD" id="cd08342">
    <property type="entry name" value="HPPD_N_like"/>
    <property type="match status" value="1"/>
</dbReference>
<dbReference type="Proteomes" id="UP000070498">
    <property type="component" value="Unassembled WGS sequence"/>
</dbReference>
<dbReference type="UniPathway" id="UPA00088"/>
<dbReference type="InterPro" id="IPR050312">
    <property type="entry name" value="IolE/XylAMocC-like"/>
</dbReference>
<comment type="cofactor">
    <cofactor evidence="2">
        <name>a divalent metal cation</name>
        <dbReference type="ChEBI" id="CHEBI:60240"/>
    </cofactor>
</comment>
<dbReference type="PANTHER" id="PTHR12110">
    <property type="entry name" value="HYDROXYPYRUVATE ISOMERASE"/>
    <property type="match status" value="1"/>
</dbReference>
<feature type="binding site" evidence="2">
    <location>
        <position position="165"/>
    </location>
    <ligand>
        <name>a divalent metal cation</name>
        <dbReference type="ChEBI" id="CHEBI:60240"/>
        <note>catalytic</note>
    </ligand>
</feature>
<feature type="binding site" evidence="2">
    <location>
        <position position="134"/>
    </location>
    <ligand>
        <name>a divalent metal cation</name>
        <dbReference type="ChEBI" id="CHEBI:60240"/>
        <note>catalytic</note>
    </ligand>
</feature>
<evidence type="ECO:0000259" key="3">
    <source>
        <dbReference type="PROSITE" id="PS51819"/>
    </source>
</evidence>
<dbReference type="InterPro" id="IPR029068">
    <property type="entry name" value="Glyas_Bleomycin-R_OHBP_Dase"/>
</dbReference>
<reference evidence="4 5" key="1">
    <citation type="submission" date="2015-11" db="EMBL/GenBank/DDBJ databases">
        <title>Draft genome sequence of Agrobacterium sp. R89-1.</title>
        <authorList>
            <person name="Zahradnik J."/>
            <person name="Kyslikova E."/>
            <person name="Palyzova A."/>
            <person name="Kyslik P."/>
        </authorList>
    </citation>
    <scope>NUCLEOTIDE SEQUENCE [LARGE SCALE GENOMIC DNA]</scope>
    <source>
        <strain evidence="4 5">R89-1</strain>
    </source>
</reference>
<proteinExistence type="inferred from homology"/>
<feature type="binding site" evidence="2">
    <location>
        <position position="597"/>
    </location>
    <ligand>
        <name>Mg(2+)</name>
        <dbReference type="ChEBI" id="CHEBI:18420"/>
    </ligand>
</feature>
<dbReference type="Gene3D" id="3.10.180.10">
    <property type="entry name" value="2,3-Dihydroxybiphenyl 1,2-Dioxygenase, domain 1"/>
    <property type="match status" value="2"/>
</dbReference>
<dbReference type="Pfam" id="PF14696">
    <property type="entry name" value="Glyoxalase_5"/>
    <property type="match status" value="1"/>
</dbReference>
<dbReference type="STRING" id="2052828.ATO67_09910"/>
<dbReference type="EC" id="4.2.1.118" evidence="2"/>
<dbReference type="SUPFAM" id="SSF54593">
    <property type="entry name" value="Glyoxalase/Bleomycin resistance protein/Dihydroxybiphenyl dioxygenase"/>
    <property type="match status" value="1"/>
</dbReference>
<comment type="function">
    <text evidence="2">Catalyzes the conversion of 3-dehydroshikimate to protocatechuate (3,4-dihydroxybenzoate), a common intermediate of quinate and shikimate degradation pathways.</text>
</comment>
<evidence type="ECO:0000313" key="4">
    <source>
        <dbReference type="EMBL" id="KXG85105.1"/>
    </source>
</evidence>
<keyword evidence="2" id="KW-0456">Lyase</keyword>
<dbReference type="InterPro" id="IPR036237">
    <property type="entry name" value="Xyl_isomerase-like_sf"/>
</dbReference>
<organism evidence="4 5">
    <name type="scientific">Agrobacterium bohemicum</name>
    <dbReference type="NCBI Taxonomy" id="2052828"/>
    <lineage>
        <taxon>Bacteria</taxon>
        <taxon>Pseudomonadati</taxon>
        <taxon>Pseudomonadota</taxon>
        <taxon>Alphaproteobacteria</taxon>
        <taxon>Hyphomicrobiales</taxon>
        <taxon>Rhizobiaceae</taxon>
        <taxon>Rhizobium/Agrobacterium group</taxon>
        <taxon>Agrobacterium</taxon>
    </lineage>
</organism>
<dbReference type="HAMAP" id="MF_02238">
    <property type="entry name" value="DSD"/>
    <property type="match status" value="1"/>
</dbReference>
<dbReference type="InterPro" id="IPR013022">
    <property type="entry name" value="Xyl_isomerase-like_TIM-brl"/>
</dbReference>
<dbReference type="RefSeq" id="WP_067648286.1">
    <property type="nucleotide sequence ID" value="NZ_KQ961027.1"/>
</dbReference>
<dbReference type="GO" id="GO:0046872">
    <property type="term" value="F:metal ion binding"/>
    <property type="evidence" value="ECO:0007669"/>
    <property type="project" value="UniProtKB-UniRule"/>
</dbReference>
<name>A0A135P115_9HYPH</name>
<comment type="catalytic activity">
    <reaction evidence="2">
        <text>3-dehydroshikimate = 3,4-dihydroxybenzoate + H2O</text>
        <dbReference type="Rhea" id="RHEA:24848"/>
        <dbReference type="ChEBI" id="CHEBI:15377"/>
        <dbReference type="ChEBI" id="CHEBI:16630"/>
        <dbReference type="ChEBI" id="CHEBI:36241"/>
        <dbReference type="EC" id="4.2.1.118"/>
    </reaction>
</comment>
<feature type="domain" description="VOC" evidence="3">
    <location>
        <begin position="290"/>
        <end position="421"/>
    </location>
</feature>
<feature type="binding site" evidence="2">
    <location>
        <position position="441"/>
    </location>
    <ligand>
        <name>Mg(2+)</name>
        <dbReference type="ChEBI" id="CHEBI:18420"/>
    </ligand>
</feature>
<dbReference type="InterPro" id="IPR043700">
    <property type="entry name" value="DSD"/>
</dbReference>
<evidence type="ECO:0000313" key="5">
    <source>
        <dbReference type="Proteomes" id="UP000070498"/>
    </source>
</evidence>
<dbReference type="Pfam" id="PF01261">
    <property type="entry name" value="AP_endonuc_2"/>
    <property type="match status" value="1"/>
</dbReference>
<keyword evidence="1 2" id="KW-0479">Metal-binding</keyword>
<comment type="caution">
    <text evidence="4">The sequence shown here is derived from an EMBL/GenBank/DDBJ whole genome shotgun (WGS) entry which is preliminary data.</text>
</comment>
<accession>A0A135P115</accession>
<comment type="similarity">
    <text evidence="2">Belongs to the bacterial two-domain DSD family.</text>
</comment>